<sequence>MGSAASLTNVDREQFGDRVEVTKSLPVESFGQDNTTSAQIGEKTLSSGSISEGGIRERSTSKTSKSRRSLGSFLGFNNKFKCDEIERANSDGNSYNSLELAEYKITRLQQEKERLKRELESLRKSNTKWQNETRKARDDEGQAKERAKTFEDELEKVKKHHKSYSDEKEKEIHNLVKRIRELENNLRTGSGETSSLYTLPESVIASLENDADVENLSLFKAPGSLVDEKVPDFNTVFPLLAQVMTNVKPPNKNQTFRFFLSTDKEARRDATFFVKVIFPQLQQLCRENGKFLIMLESYGSHNKSRGERDDGWESHLMTKCDLFFGMLGNSDNRAILDKWKSFHNIFNTRRRPMFFCFKDSEYNASGGTELTHFLDSVGEETKVSFYTHPTNLVEENNEVIQEIVKEQNGQTGANDDFEIELVNSLGVIG</sequence>
<proteinExistence type="predicted"/>
<keyword evidence="4" id="KW-1185">Reference proteome</keyword>
<protein>
    <recommendedName>
        <fullName evidence="2">Nephrocystin-3 alpha-beta domain-containing protein</fullName>
    </recommendedName>
</protein>
<evidence type="ECO:0000313" key="3">
    <source>
        <dbReference type="EMBL" id="CAB3978042.1"/>
    </source>
</evidence>
<reference evidence="3" key="1">
    <citation type="submission" date="2020-04" db="EMBL/GenBank/DDBJ databases">
        <authorList>
            <person name="Alioto T."/>
            <person name="Alioto T."/>
            <person name="Gomez Garrido J."/>
        </authorList>
    </citation>
    <scope>NUCLEOTIDE SEQUENCE</scope>
    <source>
        <strain evidence="3">A484AB</strain>
    </source>
</reference>
<dbReference type="InterPro" id="IPR056886">
    <property type="entry name" value="NPHP3_ab_dom"/>
</dbReference>
<dbReference type="Pfam" id="PF25022">
    <property type="entry name" value="NPHP3"/>
    <property type="match status" value="1"/>
</dbReference>
<feature type="compositionally biased region" description="Basic and acidic residues" evidence="1">
    <location>
        <begin position="131"/>
        <end position="151"/>
    </location>
</feature>
<name>A0A6S7FLH4_PARCT</name>
<evidence type="ECO:0000313" key="4">
    <source>
        <dbReference type="Proteomes" id="UP001152795"/>
    </source>
</evidence>
<feature type="domain" description="Nephrocystin-3 alpha-beta" evidence="2">
    <location>
        <begin position="254"/>
        <end position="403"/>
    </location>
</feature>
<evidence type="ECO:0000256" key="1">
    <source>
        <dbReference type="SAM" id="MobiDB-lite"/>
    </source>
</evidence>
<dbReference type="AlphaFoldDB" id="A0A6S7FLH4"/>
<dbReference type="EMBL" id="CACRXK020000085">
    <property type="protein sequence ID" value="CAB3978042.1"/>
    <property type="molecule type" value="Genomic_DNA"/>
</dbReference>
<organism evidence="3 4">
    <name type="scientific">Paramuricea clavata</name>
    <name type="common">Red gorgonian</name>
    <name type="synonym">Violescent sea-whip</name>
    <dbReference type="NCBI Taxonomy" id="317549"/>
    <lineage>
        <taxon>Eukaryota</taxon>
        <taxon>Metazoa</taxon>
        <taxon>Cnidaria</taxon>
        <taxon>Anthozoa</taxon>
        <taxon>Octocorallia</taxon>
        <taxon>Malacalcyonacea</taxon>
        <taxon>Plexauridae</taxon>
        <taxon>Paramuricea</taxon>
    </lineage>
</organism>
<dbReference type="Proteomes" id="UP001152795">
    <property type="component" value="Unassembled WGS sequence"/>
</dbReference>
<accession>A0A6S7FLH4</accession>
<feature type="region of interest" description="Disordered" evidence="1">
    <location>
        <begin position="126"/>
        <end position="169"/>
    </location>
</feature>
<feature type="compositionally biased region" description="Basic and acidic residues" evidence="1">
    <location>
        <begin position="10"/>
        <end position="21"/>
    </location>
</feature>
<comment type="caution">
    <text evidence="3">The sequence shown here is derived from an EMBL/GenBank/DDBJ whole genome shotgun (WGS) entry which is preliminary data.</text>
</comment>
<evidence type="ECO:0000259" key="2">
    <source>
        <dbReference type="Pfam" id="PF25022"/>
    </source>
</evidence>
<feature type="region of interest" description="Disordered" evidence="1">
    <location>
        <begin position="1"/>
        <end position="70"/>
    </location>
</feature>
<gene>
    <name evidence="3" type="ORF">PACLA_8A056772</name>
</gene>